<evidence type="ECO:0008006" key="6">
    <source>
        <dbReference type="Google" id="ProtNLM"/>
    </source>
</evidence>
<dbReference type="EMBL" id="BPWL01000002">
    <property type="protein sequence ID" value="GJJ07539.1"/>
    <property type="molecule type" value="Genomic_DNA"/>
</dbReference>
<evidence type="ECO:0000259" key="3">
    <source>
        <dbReference type="Pfam" id="PF25766"/>
    </source>
</evidence>
<dbReference type="PANTHER" id="PTHR21483">
    <property type="entry name" value="RNA POLYMERASE II-ASSOCIATED PROTEIN 1"/>
    <property type="match status" value="1"/>
</dbReference>
<dbReference type="InterPro" id="IPR039913">
    <property type="entry name" value="RPAP1/Rba50"/>
</dbReference>
<dbReference type="PANTHER" id="PTHR21483:SF18">
    <property type="entry name" value="RNA POLYMERASE II-ASSOCIATED PROTEIN 1"/>
    <property type="match status" value="1"/>
</dbReference>
<feature type="compositionally biased region" description="Low complexity" evidence="1">
    <location>
        <begin position="177"/>
        <end position="189"/>
    </location>
</feature>
<feature type="domain" description="RPAP1/MINIYO-like TPR repeats" evidence="3">
    <location>
        <begin position="996"/>
        <end position="1199"/>
    </location>
</feature>
<feature type="compositionally biased region" description="Polar residues" evidence="1">
    <location>
        <begin position="200"/>
        <end position="211"/>
    </location>
</feature>
<feature type="compositionally biased region" description="Basic and acidic residues" evidence="1">
    <location>
        <begin position="163"/>
        <end position="174"/>
    </location>
</feature>
<proteinExistence type="predicted"/>
<feature type="domain" description="RPAP1 C-terminal" evidence="2">
    <location>
        <begin position="274"/>
        <end position="346"/>
    </location>
</feature>
<dbReference type="GO" id="GO:0006366">
    <property type="term" value="P:transcription by RNA polymerase II"/>
    <property type="evidence" value="ECO:0007669"/>
    <property type="project" value="InterPro"/>
</dbReference>
<protein>
    <recommendedName>
        <fullName evidence="6">RNA polymerase II-associated protein 1</fullName>
    </recommendedName>
</protein>
<dbReference type="InterPro" id="IPR057989">
    <property type="entry name" value="TPR_RPAP1/MINIYO-like"/>
</dbReference>
<reference evidence="4" key="1">
    <citation type="submission" date="2021-10" db="EMBL/GenBank/DDBJ databases">
        <title>De novo Genome Assembly of Clathrus columnatus (Basidiomycota, Fungi) Using Illumina and Nanopore Sequence Data.</title>
        <authorList>
            <person name="Ogiso-Tanaka E."/>
            <person name="Itagaki H."/>
            <person name="Hosoya T."/>
            <person name="Hosaka K."/>
        </authorList>
    </citation>
    <scope>NUCLEOTIDE SEQUENCE</scope>
    <source>
        <strain evidence="4">MO-923</strain>
    </source>
</reference>
<keyword evidence="5" id="KW-1185">Reference proteome</keyword>
<accession>A0AAV5A460</accession>
<dbReference type="Pfam" id="PF08620">
    <property type="entry name" value="RPAP1_C"/>
    <property type="match status" value="1"/>
</dbReference>
<evidence type="ECO:0000313" key="4">
    <source>
        <dbReference type="EMBL" id="GJJ07539.1"/>
    </source>
</evidence>
<dbReference type="InterPro" id="IPR013929">
    <property type="entry name" value="RPAP1_C"/>
</dbReference>
<dbReference type="Pfam" id="PF25766">
    <property type="entry name" value="TPR_RPAP1"/>
    <property type="match status" value="1"/>
</dbReference>
<gene>
    <name evidence="4" type="ORF">Clacol_001741</name>
</gene>
<evidence type="ECO:0000256" key="1">
    <source>
        <dbReference type="SAM" id="MobiDB-lite"/>
    </source>
</evidence>
<evidence type="ECO:0000259" key="2">
    <source>
        <dbReference type="Pfam" id="PF08620"/>
    </source>
</evidence>
<feature type="compositionally biased region" description="Polar residues" evidence="1">
    <location>
        <begin position="135"/>
        <end position="144"/>
    </location>
</feature>
<comment type="caution">
    <text evidence="4">The sequence shown here is derived from an EMBL/GenBank/DDBJ whole genome shotgun (WGS) entry which is preliminary data.</text>
</comment>
<organism evidence="4 5">
    <name type="scientific">Clathrus columnatus</name>
    <dbReference type="NCBI Taxonomy" id="1419009"/>
    <lineage>
        <taxon>Eukaryota</taxon>
        <taxon>Fungi</taxon>
        <taxon>Dikarya</taxon>
        <taxon>Basidiomycota</taxon>
        <taxon>Agaricomycotina</taxon>
        <taxon>Agaricomycetes</taxon>
        <taxon>Phallomycetidae</taxon>
        <taxon>Phallales</taxon>
        <taxon>Clathraceae</taxon>
        <taxon>Clathrus</taxon>
    </lineage>
</organism>
<name>A0AAV5A460_9AGAM</name>
<sequence>MHPLVRDVLERSPQLSTKPVEIVLSDKNTGFPIVQHRSKGRSAFKRALRQPSVQVNPVANSQTTQPLSPFTTPQRTVFNDKSSYDDISASADAILANMTQEERAKGQEEIFEHFGDGILDTMEKLKLVRERRKNNSQPSVQVMNPQEAVLPSTETKQPRRKIRFLDPTESDIHVYEPSPSSPRRPLGLLLPPPDDPQEGENITSLKSYQTSSKKHMTSLGDLASSADDSDSPESIRRRFFPSEPRPEDHPSLVWMLSQPTSTDQALLDNLTSNEIRYSLSGVPLSPSEICELPTHMGLHHHASTSSALSSDAPAGYTLEDLLHLSRSSVPAQRVNILGVLGKTFRNTYTAMFSFEETPMRDVYLRVNLNEMRRNIFDSAVEAVVERGWIGQRAVDVLWEIIVGCTCAEMRLTDIESFPRVDLTTSSIPNSNTTLEAKSRSLLLNESSTFLATLPVQRLLLPLKSHLIANSLFNSPTYNAILDIIYILCHFANHAKILVEPNISSGIISTILEGHLSSNLEFDNDNPPNEKPIRILQALALSSRDVAQHLLGPADILLRYVTTMQDKLRLNSIHASMLRETLSFYASLMRYGLYANIVSTAHTHFILLLSNLRKYLLDDVVGATPLLSTYLEILELLIVCATNPHQITPQHDVVWSQIEAFGWIDQVFDLVDTLTRIPMTDGSSKEIELLWTRLFHVLAAWTEGAHVNCVRSGEEEKKKTIMKLRPHVLGGTLNISLRRALEQLSLQKANMDIFKLNSHIHLINAYLRLSLSSMLPDHRLPFDSFSQDLCEISRVVLRNPATFDIFQVIISTNVHQSLSEDLHLNIRSLSALLFLILRIRFLALDSPGAKILWFADALLILHTFLPGDQYFAKWIIQRICETFSWDLMLRILPETIHHPQRGLDILLPFWSGTFIPQVITIDDDEDNTRKPCYPNIWAISEDLSRITSLNLPSLSTLRRQWQAQDSTLIFPLRSTWTLWPLDHLLQSGNSFIFKTLSTNWDATEIEVVRTTLIFTQVVQQLNKQYPSNLTSLSVMAGSETIFTCMKVFMLEDDQGQLETGEVYRDPFVEECLSKLLSPFTLRNANKQTTDFTSGSLELASRSYLGKRIPFYQFYTNFLALYDSISFSHPLFAKLLLPPLSSSYPRDYRKLFFGDYAHVVPTIRTEPADILSSGIEEYLWPIEQDRQILGFFMNVLFKYSVHGFLRWFIIHHLSANIWSDMHPTLEDFNPNYSARLLRAIFSQDKMDTVKNMVLYHQTRANLITPPQCYQPDPKIIEIRKNLLENYDISLKEAFSNLIIQI</sequence>
<dbReference type="Proteomes" id="UP001050691">
    <property type="component" value="Unassembled WGS sequence"/>
</dbReference>
<evidence type="ECO:0000313" key="5">
    <source>
        <dbReference type="Proteomes" id="UP001050691"/>
    </source>
</evidence>
<feature type="region of interest" description="Disordered" evidence="1">
    <location>
        <begin position="131"/>
        <end position="250"/>
    </location>
</feature>